<keyword evidence="1" id="KW-0472">Membrane</keyword>
<proteinExistence type="predicted"/>
<dbReference type="Proteomes" id="UP000221394">
    <property type="component" value="Unassembled WGS sequence"/>
</dbReference>
<accession>A0A2A9EF48</accession>
<sequence>MVVAREREISRGLGRVALFLVVLALLVWFVYACLAVFGRTEASADVVTGAEVSVPGTPTASGASARTESFAGGSVMSALAGVPTEAEPSGVPLTGQSALEASLPAEIPGFGTDGFVAVAAPDGVQSYRAVFVPLVEAAKDEPVRVEVTTWPTTTAALSAGDDAVRAVVDQGGKLRKVPRGLPDDARRADVDGRATVVWTHFTTTFVVVGMPGQAASLARELDLG</sequence>
<dbReference type="AlphaFoldDB" id="A0A2A9EF48"/>
<organism evidence="2 3">
    <name type="scientific">Flavimobilis soli</name>
    <dbReference type="NCBI Taxonomy" id="442709"/>
    <lineage>
        <taxon>Bacteria</taxon>
        <taxon>Bacillati</taxon>
        <taxon>Actinomycetota</taxon>
        <taxon>Actinomycetes</taxon>
        <taxon>Micrococcales</taxon>
        <taxon>Jonesiaceae</taxon>
        <taxon>Flavimobilis</taxon>
    </lineage>
</organism>
<feature type="transmembrane region" description="Helical" evidence="1">
    <location>
        <begin position="12"/>
        <end position="31"/>
    </location>
</feature>
<evidence type="ECO:0008006" key="4">
    <source>
        <dbReference type="Google" id="ProtNLM"/>
    </source>
</evidence>
<evidence type="ECO:0000256" key="1">
    <source>
        <dbReference type="SAM" id="Phobius"/>
    </source>
</evidence>
<evidence type="ECO:0000313" key="2">
    <source>
        <dbReference type="EMBL" id="PFG37667.1"/>
    </source>
</evidence>
<name>A0A2A9EF48_9MICO</name>
<keyword evidence="1" id="KW-1133">Transmembrane helix</keyword>
<comment type="caution">
    <text evidence="2">The sequence shown here is derived from an EMBL/GenBank/DDBJ whole genome shotgun (WGS) entry which is preliminary data.</text>
</comment>
<gene>
    <name evidence="2" type="ORF">ATL41_2436</name>
</gene>
<keyword evidence="3" id="KW-1185">Reference proteome</keyword>
<evidence type="ECO:0000313" key="3">
    <source>
        <dbReference type="Proteomes" id="UP000221394"/>
    </source>
</evidence>
<dbReference type="EMBL" id="PDJH01000001">
    <property type="protein sequence ID" value="PFG37667.1"/>
    <property type="molecule type" value="Genomic_DNA"/>
</dbReference>
<dbReference type="RefSeq" id="WP_098458684.1">
    <property type="nucleotide sequence ID" value="NZ_PDJH01000001.1"/>
</dbReference>
<keyword evidence="1" id="KW-0812">Transmembrane</keyword>
<dbReference type="PROSITE" id="PS51257">
    <property type="entry name" value="PROKAR_LIPOPROTEIN"/>
    <property type="match status" value="1"/>
</dbReference>
<protein>
    <recommendedName>
        <fullName evidence="4">DUF4245 family protein</fullName>
    </recommendedName>
</protein>
<reference evidence="2 3" key="1">
    <citation type="submission" date="2017-10" db="EMBL/GenBank/DDBJ databases">
        <title>Sequencing the genomes of 1000 actinobacteria strains.</title>
        <authorList>
            <person name="Klenk H.-P."/>
        </authorList>
    </citation>
    <scope>NUCLEOTIDE SEQUENCE [LARGE SCALE GENOMIC DNA]</scope>
    <source>
        <strain evidence="2 3">DSM 21574</strain>
    </source>
</reference>